<gene>
    <name evidence="5" type="ORF">ACF1HC_34645</name>
</gene>
<accession>A0ABW6Z6C0</accession>
<evidence type="ECO:0000313" key="5">
    <source>
        <dbReference type="EMBL" id="MFF9886690.1"/>
    </source>
</evidence>
<evidence type="ECO:0000256" key="2">
    <source>
        <dbReference type="ARBA" id="ARBA00023125"/>
    </source>
</evidence>
<feature type="domain" description="HTH asnC-type" evidence="4">
    <location>
        <begin position="1"/>
        <end position="62"/>
    </location>
</feature>
<organism evidence="5 6">
    <name type="scientific">Streptomyces eurythermus</name>
    <dbReference type="NCBI Taxonomy" id="42237"/>
    <lineage>
        <taxon>Bacteria</taxon>
        <taxon>Bacillati</taxon>
        <taxon>Actinomycetota</taxon>
        <taxon>Actinomycetes</taxon>
        <taxon>Kitasatosporales</taxon>
        <taxon>Streptomycetaceae</taxon>
        <taxon>Streptomyces</taxon>
    </lineage>
</organism>
<dbReference type="Pfam" id="PF13404">
    <property type="entry name" value="HTH_AsnC-type"/>
    <property type="match status" value="1"/>
</dbReference>
<evidence type="ECO:0000259" key="4">
    <source>
        <dbReference type="PROSITE" id="PS50956"/>
    </source>
</evidence>
<keyword evidence="1" id="KW-0805">Transcription regulation</keyword>
<dbReference type="InterPro" id="IPR036390">
    <property type="entry name" value="WH_DNA-bd_sf"/>
</dbReference>
<keyword evidence="2" id="KW-0238">DNA-binding</keyword>
<sequence>MDAQDRSIVSLLLRNPRLSSESLSRALNMTPRQVDTSIARLERIGALRGCRAVVSSAISDVDPGARAGGTGTFLAVTAVRSAEFTEAVQSLGHGDSLTVHTVAGRCNTVIRISGSCEIRSDVTRLLDDGRPQGQLSGRLEVAVVQKRYDKVHGPRHHRAVPTDSLVR</sequence>
<protein>
    <submittedName>
        <fullName evidence="5">AsnC family transcriptional regulator</fullName>
    </submittedName>
</protein>
<dbReference type="SUPFAM" id="SSF46785">
    <property type="entry name" value="Winged helix' DNA-binding domain"/>
    <property type="match status" value="1"/>
</dbReference>
<proteinExistence type="predicted"/>
<evidence type="ECO:0000313" key="6">
    <source>
        <dbReference type="Proteomes" id="UP001603418"/>
    </source>
</evidence>
<evidence type="ECO:0000256" key="3">
    <source>
        <dbReference type="ARBA" id="ARBA00023163"/>
    </source>
</evidence>
<dbReference type="Gene3D" id="1.10.10.10">
    <property type="entry name" value="Winged helix-like DNA-binding domain superfamily/Winged helix DNA-binding domain"/>
    <property type="match status" value="1"/>
</dbReference>
<keyword evidence="6" id="KW-1185">Reference proteome</keyword>
<keyword evidence="3" id="KW-0804">Transcription</keyword>
<dbReference type="Proteomes" id="UP001603418">
    <property type="component" value="Unassembled WGS sequence"/>
</dbReference>
<dbReference type="InterPro" id="IPR019888">
    <property type="entry name" value="Tscrpt_reg_AsnC-like"/>
</dbReference>
<dbReference type="InterPro" id="IPR000485">
    <property type="entry name" value="AsnC-type_HTH_dom"/>
</dbReference>
<name>A0ABW6Z6C0_9ACTN</name>
<dbReference type="SMART" id="SM00344">
    <property type="entry name" value="HTH_ASNC"/>
    <property type="match status" value="1"/>
</dbReference>
<comment type="caution">
    <text evidence="5">The sequence shown here is derived from an EMBL/GenBank/DDBJ whole genome shotgun (WGS) entry which is preliminary data.</text>
</comment>
<evidence type="ECO:0000256" key="1">
    <source>
        <dbReference type="ARBA" id="ARBA00023015"/>
    </source>
</evidence>
<dbReference type="RefSeq" id="WP_157855632.1">
    <property type="nucleotide sequence ID" value="NZ_JBEYZS010000046.1"/>
</dbReference>
<dbReference type="InterPro" id="IPR036388">
    <property type="entry name" value="WH-like_DNA-bd_sf"/>
</dbReference>
<dbReference type="PRINTS" id="PR00033">
    <property type="entry name" value="HTHASNC"/>
</dbReference>
<dbReference type="EMBL" id="JBICBM010000022">
    <property type="protein sequence ID" value="MFF9886690.1"/>
    <property type="molecule type" value="Genomic_DNA"/>
</dbReference>
<dbReference type="PROSITE" id="PS50956">
    <property type="entry name" value="HTH_ASNC_2"/>
    <property type="match status" value="1"/>
</dbReference>
<reference evidence="5 6" key="1">
    <citation type="submission" date="2024-10" db="EMBL/GenBank/DDBJ databases">
        <title>The Natural Products Discovery Center: Release of the First 8490 Sequenced Strains for Exploring Actinobacteria Biosynthetic Diversity.</title>
        <authorList>
            <person name="Kalkreuter E."/>
            <person name="Kautsar S.A."/>
            <person name="Yang D."/>
            <person name="Bader C.D."/>
            <person name="Teijaro C.N."/>
            <person name="Fluegel L."/>
            <person name="Davis C.M."/>
            <person name="Simpson J.R."/>
            <person name="Lauterbach L."/>
            <person name="Steele A.D."/>
            <person name="Gui C."/>
            <person name="Meng S."/>
            <person name="Li G."/>
            <person name="Viehrig K."/>
            <person name="Ye F."/>
            <person name="Su P."/>
            <person name="Kiefer A.F."/>
            <person name="Nichols A."/>
            <person name="Cepeda A.J."/>
            <person name="Yan W."/>
            <person name="Fan B."/>
            <person name="Jiang Y."/>
            <person name="Adhikari A."/>
            <person name="Zheng C.-J."/>
            <person name="Schuster L."/>
            <person name="Cowan T.M."/>
            <person name="Smanski M.J."/>
            <person name="Chevrette M.G."/>
            <person name="De Carvalho L.P.S."/>
            <person name="Shen B."/>
        </authorList>
    </citation>
    <scope>NUCLEOTIDE SEQUENCE [LARGE SCALE GENOMIC DNA]</scope>
    <source>
        <strain evidence="5 6">NPDC013366</strain>
    </source>
</reference>